<sequence>MVALEFHQYETSQKDPLNPYLWNGLRILFWFGTYCLVLFVLNFIH</sequence>
<dbReference type="EMBL" id="AOGX02000047">
    <property type="protein sequence ID" value="EOQ86831.1"/>
    <property type="molecule type" value="Genomic_DNA"/>
</dbReference>
<dbReference type="AlphaFoldDB" id="A0A5E8H5Z5"/>
<proteinExistence type="predicted"/>
<keyword evidence="1" id="KW-0472">Membrane</keyword>
<evidence type="ECO:0000256" key="1">
    <source>
        <dbReference type="SAM" id="Phobius"/>
    </source>
</evidence>
<gene>
    <name evidence="2" type="ORF">LEP1GSC202_0223</name>
</gene>
<dbReference type="Proteomes" id="UP000013996">
    <property type="component" value="Unassembled WGS sequence"/>
</dbReference>
<keyword evidence="1" id="KW-0812">Transmembrane</keyword>
<keyword evidence="1" id="KW-1133">Transmembrane helix</keyword>
<evidence type="ECO:0000313" key="3">
    <source>
        <dbReference type="Proteomes" id="UP000013996"/>
    </source>
</evidence>
<evidence type="ECO:0000313" key="2">
    <source>
        <dbReference type="EMBL" id="EOQ86831.1"/>
    </source>
</evidence>
<feature type="transmembrane region" description="Helical" evidence="1">
    <location>
        <begin position="20"/>
        <end position="44"/>
    </location>
</feature>
<name>A0A5E8H5Z5_9LEPT</name>
<dbReference type="STRING" id="1249483.LEP1GSC202_0223"/>
<protein>
    <submittedName>
        <fullName evidence="2">Uncharacterized protein</fullName>
    </submittedName>
</protein>
<organism evidence="2 3">
    <name type="scientific">Leptospira yanagawae serovar Saopaulo str. Sao Paulo = ATCC 700523</name>
    <dbReference type="NCBI Taxonomy" id="1249483"/>
    <lineage>
        <taxon>Bacteria</taxon>
        <taxon>Pseudomonadati</taxon>
        <taxon>Spirochaetota</taxon>
        <taxon>Spirochaetia</taxon>
        <taxon>Leptospirales</taxon>
        <taxon>Leptospiraceae</taxon>
        <taxon>Leptospira</taxon>
    </lineage>
</organism>
<reference evidence="2 3" key="1">
    <citation type="submission" date="2013-04" db="EMBL/GenBank/DDBJ databases">
        <authorList>
            <person name="Harkins D.M."/>
            <person name="Durkin A.S."/>
            <person name="Brinkac L.M."/>
            <person name="Haft D.H."/>
            <person name="Selengut J.D."/>
            <person name="Sanka R."/>
            <person name="DePew J."/>
            <person name="Purushe J."/>
            <person name="Hartskeerl R.A."/>
            <person name="Ahmed A."/>
            <person name="van der Linden H."/>
            <person name="Goris M.G.A."/>
            <person name="Vinetz J.M."/>
            <person name="Sutton G.G."/>
            <person name="Nierman W.C."/>
            <person name="Fouts D.E."/>
        </authorList>
    </citation>
    <scope>NUCLEOTIDE SEQUENCE [LARGE SCALE GENOMIC DNA]</scope>
    <source>
        <strain evidence="2 3">Sao Paulo</strain>
    </source>
</reference>
<accession>A0A5E8H5Z5</accession>
<comment type="caution">
    <text evidence="2">The sequence shown here is derived from an EMBL/GenBank/DDBJ whole genome shotgun (WGS) entry which is preliminary data.</text>
</comment>